<protein>
    <submittedName>
        <fullName evidence="3">Uncharacterized protein</fullName>
    </submittedName>
</protein>
<proteinExistence type="predicted"/>
<dbReference type="EMBL" id="CAJOBI010207835">
    <property type="protein sequence ID" value="CAF5010070.1"/>
    <property type="molecule type" value="Genomic_DNA"/>
</dbReference>
<dbReference type="AlphaFoldDB" id="A0A8S3DY99"/>
<comment type="caution">
    <text evidence="3">The sequence shown here is derived from an EMBL/GenBank/DDBJ whole genome shotgun (WGS) entry which is preliminary data.</text>
</comment>
<evidence type="ECO:0000313" key="3">
    <source>
        <dbReference type="EMBL" id="CAF5010070.1"/>
    </source>
</evidence>
<gene>
    <name evidence="2" type="ORF">SMN809_LOCUS44451</name>
    <name evidence="3" type="ORF">SMN809_LOCUS57159</name>
</gene>
<name>A0A8S3DY99_9BILA</name>
<organism evidence="3 4">
    <name type="scientific">Rotaria magnacalcarata</name>
    <dbReference type="NCBI Taxonomy" id="392030"/>
    <lineage>
        <taxon>Eukaryota</taxon>
        <taxon>Metazoa</taxon>
        <taxon>Spiralia</taxon>
        <taxon>Gnathifera</taxon>
        <taxon>Rotifera</taxon>
        <taxon>Eurotatoria</taxon>
        <taxon>Bdelloidea</taxon>
        <taxon>Philodinida</taxon>
        <taxon>Philodinidae</taxon>
        <taxon>Rotaria</taxon>
    </lineage>
</organism>
<feature type="non-terminal residue" evidence="3">
    <location>
        <position position="1"/>
    </location>
</feature>
<evidence type="ECO:0000313" key="2">
    <source>
        <dbReference type="EMBL" id="CAF4735014.1"/>
    </source>
</evidence>
<dbReference type="Proteomes" id="UP000676336">
    <property type="component" value="Unassembled WGS sequence"/>
</dbReference>
<sequence>MSLEKASSSSSHQYKTASDTNTARNTDIQIDTQATYDEFLKSSE</sequence>
<evidence type="ECO:0000256" key="1">
    <source>
        <dbReference type="SAM" id="MobiDB-lite"/>
    </source>
</evidence>
<dbReference type="EMBL" id="CAJOBI010133356">
    <property type="protein sequence ID" value="CAF4735014.1"/>
    <property type="molecule type" value="Genomic_DNA"/>
</dbReference>
<evidence type="ECO:0000313" key="4">
    <source>
        <dbReference type="Proteomes" id="UP000676336"/>
    </source>
</evidence>
<feature type="region of interest" description="Disordered" evidence="1">
    <location>
        <begin position="1"/>
        <end position="29"/>
    </location>
</feature>
<accession>A0A8S3DY99</accession>
<reference evidence="3" key="1">
    <citation type="submission" date="2021-02" db="EMBL/GenBank/DDBJ databases">
        <authorList>
            <person name="Nowell W R."/>
        </authorList>
    </citation>
    <scope>NUCLEOTIDE SEQUENCE</scope>
</reference>